<organism evidence="1">
    <name type="scientific">bioreactor metagenome</name>
    <dbReference type="NCBI Taxonomy" id="1076179"/>
    <lineage>
        <taxon>unclassified sequences</taxon>
        <taxon>metagenomes</taxon>
        <taxon>ecological metagenomes</taxon>
    </lineage>
</organism>
<sequence length="150" mass="16280">MGEKIMDKKRILLLLIVTLGLIASLGSVSAFLGSGESVDVGGTSFYIPDGYTLNSSKYEDSIYTNMYDNGLSGISILVYPDAPFTNEQFRMYEEDAGYITYDASIGGYSGFEFVGDDGITSFCFEKDGASIIIMATPDLDFETTVEEIIG</sequence>
<gene>
    <name evidence="1" type="ORF">SDC9_08486</name>
</gene>
<evidence type="ECO:0000313" key="1">
    <source>
        <dbReference type="EMBL" id="MPL62866.1"/>
    </source>
</evidence>
<reference evidence="1" key="1">
    <citation type="submission" date="2019-08" db="EMBL/GenBank/DDBJ databases">
        <authorList>
            <person name="Kucharzyk K."/>
            <person name="Murdoch R.W."/>
            <person name="Higgins S."/>
            <person name="Loffler F."/>
        </authorList>
    </citation>
    <scope>NUCLEOTIDE SEQUENCE</scope>
</reference>
<dbReference type="AlphaFoldDB" id="A0A644T7G3"/>
<comment type="caution">
    <text evidence="1">The sequence shown here is derived from an EMBL/GenBank/DDBJ whole genome shotgun (WGS) entry which is preliminary data.</text>
</comment>
<evidence type="ECO:0008006" key="2">
    <source>
        <dbReference type="Google" id="ProtNLM"/>
    </source>
</evidence>
<dbReference type="EMBL" id="VSSQ01000019">
    <property type="protein sequence ID" value="MPL62866.1"/>
    <property type="molecule type" value="Genomic_DNA"/>
</dbReference>
<protein>
    <recommendedName>
        <fullName evidence="2">DUF4367 domain-containing protein</fullName>
    </recommendedName>
</protein>
<proteinExistence type="predicted"/>
<accession>A0A644T7G3</accession>
<name>A0A644T7G3_9ZZZZ</name>